<organism evidence="2 3">
    <name type="scientific">Nocardioides hwasunensis</name>
    <dbReference type="NCBI Taxonomy" id="397258"/>
    <lineage>
        <taxon>Bacteria</taxon>
        <taxon>Bacillati</taxon>
        <taxon>Actinomycetota</taxon>
        <taxon>Actinomycetes</taxon>
        <taxon>Propionibacteriales</taxon>
        <taxon>Nocardioidaceae</taxon>
        <taxon>Nocardioides</taxon>
    </lineage>
</organism>
<feature type="domain" description="N-acetyltransferase" evidence="1">
    <location>
        <begin position="1"/>
        <end position="169"/>
    </location>
</feature>
<evidence type="ECO:0000313" key="3">
    <source>
        <dbReference type="Proteomes" id="UP000649289"/>
    </source>
</evidence>
<dbReference type="Proteomes" id="UP000649289">
    <property type="component" value="Unassembled WGS sequence"/>
</dbReference>
<dbReference type="PROSITE" id="PS51186">
    <property type="entry name" value="GNAT"/>
    <property type="match status" value="1"/>
</dbReference>
<keyword evidence="3" id="KW-1185">Reference proteome</keyword>
<protein>
    <submittedName>
        <fullName evidence="2">GNAT family N-acetyltransferase</fullName>
    </submittedName>
</protein>
<evidence type="ECO:0000313" key="2">
    <source>
        <dbReference type="EMBL" id="MBD3914775.1"/>
    </source>
</evidence>
<dbReference type="PANTHER" id="PTHR43792">
    <property type="entry name" value="GNAT FAMILY, PUTATIVE (AFU_ORTHOLOGUE AFUA_3G00765)-RELATED-RELATED"/>
    <property type="match status" value="1"/>
</dbReference>
<gene>
    <name evidence="2" type="ORF">IEZ25_09130</name>
</gene>
<evidence type="ECO:0000259" key="1">
    <source>
        <dbReference type="PROSITE" id="PS51186"/>
    </source>
</evidence>
<dbReference type="InterPro" id="IPR016181">
    <property type="entry name" value="Acyl_CoA_acyltransferase"/>
</dbReference>
<dbReference type="SUPFAM" id="SSF55729">
    <property type="entry name" value="Acyl-CoA N-acyltransferases (Nat)"/>
    <property type="match status" value="1"/>
</dbReference>
<accession>A0ABR8MJ55</accession>
<dbReference type="InterPro" id="IPR051531">
    <property type="entry name" value="N-acetyltransferase"/>
</dbReference>
<dbReference type="Gene3D" id="3.40.630.30">
    <property type="match status" value="1"/>
</dbReference>
<dbReference type="InterPro" id="IPR000182">
    <property type="entry name" value="GNAT_dom"/>
</dbReference>
<dbReference type="RefSeq" id="WP_191199076.1">
    <property type="nucleotide sequence ID" value="NZ_BAAAPA010000004.1"/>
</dbReference>
<reference evidence="2 3" key="1">
    <citation type="submission" date="2020-09" db="EMBL/GenBank/DDBJ databases">
        <title>novel species in genus Nocardioides.</title>
        <authorList>
            <person name="Zhang G."/>
        </authorList>
    </citation>
    <scope>NUCLEOTIDE SEQUENCE [LARGE SCALE GENOMIC DNA]</scope>
    <source>
        <strain evidence="2 3">19197</strain>
    </source>
</reference>
<proteinExistence type="predicted"/>
<dbReference type="Pfam" id="PF13302">
    <property type="entry name" value="Acetyltransf_3"/>
    <property type="match status" value="1"/>
</dbReference>
<dbReference type="EMBL" id="JACXYY010000003">
    <property type="protein sequence ID" value="MBD3914775.1"/>
    <property type="molecule type" value="Genomic_DNA"/>
</dbReference>
<sequence length="178" mass="20521">MHLRRYEPDDAARVLDIHRRPEIIRWLGDPPHVPMSDLAEALEWIEERRRREARDPLDVTRAIVADGTDTVAGSVSVARAHRRNGEFVGEYEVGWHLHPDSTGRGLATEAARILLDHVFDHDLPEVWCGMFVGNEPSRRVAERLGLPFVGVRPDPWYEGDSRLYRVTRDEWRAARTTE</sequence>
<comment type="caution">
    <text evidence="2">The sequence shown here is derived from an EMBL/GenBank/DDBJ whole genome shotgun (WGS) entry which is preliminary data.</text>
</comment>
<name>A0ABR8MJ55_9ACTN</name>